<dbReference type="EMBL" id="JABWUV010000015">
    <property type="protein sequence ID" value="KAF6304027.1"/>
    <property type="molecule type" value="Genomic_DNA"/>
</dbReference>
<reference evidence="2 3" key="1">
    <citation type="journal article" date="2020" name="Nature">
        <title>Six reference-quality genomes reveal evolution of bat adaptations.</title>
        <authorList>
            <person name="Jebb D."/>
            <person name="Huang Z."/>
            <person name="Pippel M."/>
            <person name="Hughes G.M."/>
            <person name="Lavrichenko K."/>
            <person name="Devanna P."/>
            <person name="Winkler S."/>
            <person name="Jermiin L.S."/>
            <person name="Skirmuntt E.C."/>
            <person name="Katzourakis A."/>
            <person name="Burkitt-Gray L."/>
            <person name="Ray D.A."/>
            <person name="Sullivan K.A.M."/>
            <person name="Roscito J.G."/>
            <person name="Kirilenko B.M."/>
            <person name="Davalos L.M."/>
            <person name="Corthals A.P."/>
            <person name="Power M.L."/>
            <person name="Jones G."/>
            <person name="Ransome R.D."/>
            <person name="Dechmann D.K.N."/>
            <person name="Locatelli A.G."/>
            <person name="Puechmaille S.J."/>
            <person name="Fedrigo O."/>
            <person name="Jarvis E.D."/>
            <person name="Hiller M."/>
            <person name="Vernes S.C."/>
            <person name="Myers E.W."/>
            <person name="Teeling E.C."/>
        </authorList>
    </citation>
    <scope>NUCLEOTIDE SEQUENCE [LARGE SCALE GENOMIC DNA]</scope>
    <source>
        <strain evidence="2">MMyoMyo1</strain>
        <tissue evidence="2">Flight muscle</tissue>
    </source>
</reference>
<gene>
    <name evidence="2" type="ORF">mMyoMyo1_009006</name>
</gene>
<protein>
    <submittedName>
        <fullName evidence="2">Uncharacterized protein</fullName>
    </submittedName>
</protein>
<name>A0A7J7TTX0_MYOMY</name>
<evidence type="ECO:0000313" key="2">
    <source>
        <dbReference type="EMBL" id="KAF6304027.1"/>
    </source>
</evidence>
<dbReference type="AlphaFoldDB" id="A0A7J7TTX0"/>
<feature type="compositionally biased region" description="Low complexity" evidence="1">
    <location>
        <begin position="151"/>
        <end position="160"/>
    </location>
</feature>
<evidence type="ECO:0000256" key="1">
    <source>
        <dbReference type="SAM" id="MobiDB-lite"/>
    </source>
</evidence>
<proteinExistence type="predicted"/>
<keyword evidence="3" id="KW-1185">Reference proteome</keyword>
<feature type="region of interest" description="Disordered" evidence="1">
    <location>
        <begin position="134"/>
        <end position="164"/>
    </location>
</feature>
<dbReference type="Proteomes" id="UP000527355">
    <property type="component" value="Unassembled WGS sequence"/>
</dbReference>
<evidence type="ECO:0000313" key="3">
    <source>
        <dbReference type="Proteomes" id="UP000527355"/>
    </source>
</evidence>
<organism evidence="2 3">
    <name type="scientific">Myotis myotis</name>
    <name type="common">Greater mouse-eared bat</name>
    <name type="synonym">Vespertilio myotis</name>
    <dbReference type="NCBI Taxonomy" id="51298"/>
    <lineage>
        <taxon>Eukaryota</taxon>
        <taxon>Metazoa</taxon>
        <taxon>Chordata</taxon>
        <taxon>Craniata</taxon>
        <taxon>Vertebrata</taxon>
        <taxon>Euteleostomi</taxon>
        <taxon>Mammalia</taxon>
        <taxon>Eutheria</taxon>
        <taxon>Laurasiatheria</taxon>
        <taxon>Chiroptera</taxon>
        <taxon>Yangochiroptera</taxon>
        <taxon>Vespertilionidae</taxon>
        <taxon>Myotis</taxon>
    </lineage>
</organism>
<accession>A0A7J7TTX0</accession>
<sequence>MIEALCWPRPCPTLIHTYYACPQPSTLPWALTPAQPDRPASAVTQSPKPTSPSPVVGLQACVEARINIAPNPAPNPSRSCLHCLRGDQAWHLHLLSWTLAHSCPPRLATASSTWTQVSRPPTSSLLVQEAEGLSPHPTRPMLRAEQHPPYTFSTSHTSTSGHPLRLGRPCSPWGHLGSKSCLVCPGPGKDPQSP</sequence>
<comment type="caution">
    <text evidence="2">The sequence shown here is derived from an EMBL/GenBank/DDBJ whole genome shotgun (WGS) entry which is preliminary data.</text>
</comment>